<dbReference type="InterPro" id="IPR029062">
    <property type="entry name" value="Class_I_gatase-like"/>
</dbReference>
<dbReference type="OrthoDB" id="9813383at2"/>
<protein>
    <submittedName>
        <fullName evidence="1">Uncharacterized protein</fullName>
    </submittedName>
</protein>
<dbReference type="PROSITE" id="PS51273">
    <property type="entry name" value="GATASE_TYPE_1"/>
    <property type="match status" value="1"/>
</dbReference>
<organism evidence="1 3">
    <name type="scientific">Holdemania massiliensis</name>
    <dbReference type="NCBI Taxonomy" id="1468449"/>
    <lineage>
        <taxon>Bacteria</taxon>
        <taxon>Bacillati</taxon>
        <taxon>Bacillota</taxon>
        <taxon>Erysipelotrichia</taxon>
        <taxon>Erysipelotrichales</taxon>
        <taxon>Erysipelotrichaceae</taxon>
        <taxon>Holdemania</taxon>
    </lineage>
</organism>
<dbReference type="GO" id="GO:0006598">
    <property type="term" value="P:polyamine catabolic process"/>
    <property type="evidence" value="ECO:0007669"/>
    <property type="project" value="TreeGrafter"/>
</dbReference>
<comment type="caution">
    <text evidence="1">The sequence shown here is derived from an EMBL/GenBank/DDBJ whole genome shotgun (WGS) entry which is preliminary data.</text>
</comment>
<evidence type="ECO:0000313" key="2">
    <source>
        <dbReference type="EMBL" id="MSC32679.1"/>
    </source>
</evidence>
<evidence type="ECO:0000313" key="3">
    <source>
        <dbReference type="Proteomes" id="UP000433575"/>
    </source>
</evidence>
<dbReference type="EMBL" id="WKPI01000007">
    <property type="protein sequence ID" value="MSC32679.1"/>
    <property type="molecule type" value="Genomic_DNA"/>
</dbReference>
<dbReference type="AlphaFoldDB" id="A0A6N7S3U4"/>
<dbReference type="InterPro" id="IPR044668">
    <property type="entry name" value="PuuD-like"/>
</dbReference>
<dbReference type="EMBL" id="WKPJ01000003">
    <property type="protein sequence ID" value="MSA88340.1"/>
    <property type="molecule type" value="Genomic_DNA"/>
</dbReference>
<name>A0A6N7S3U4_9FIRM</name>
<evidence type="ECO:0000313" key="4">
    <source>
        <dbReference type="Proteomes" id="UP000480929"/>
    </source>
</evidence>
<keyword evidence="4" id="KW-1185">Reference proteome</keyword>
<dbReference type="GO" id="GO:0033969">
    <property type="term" value="F:gamma-glutamyl-gamma-aminobutyrate hydrolase activity"/>
    <property type="evidence" value="ECO:0007669"/>
    <property type="project" value="TreeGrafter"/>
</dbReference>
<sequence length="259" mass="29070">MCDFFKSLIIMKQKNRNEDKEMKKPMIALTARSGDFDGQTRIFDNQTYFDAIAQAGGIPVLVTYGDDEDYKMIAERFDGLMVTGGEDLDPTLFHQPAHPSLELTDPRLDTLDLRLIQLFAAKGKPILGICRGIQSINVAFGGTLIQDLNTQYPAMRAAGHQQHKAVPKPAMDATFHDNTFVEGTKLYAMFGPRHAVNSYHHQNIDQVADGFVVSSWSEDGLAEAIEKDQILAVQWHPERLSADPCHRAIFESFIQECRK</sequence>
<dbReference type="GO" id="GO:0005829">
    <property type="term" value="C:cytosol"/>
    <property type="evidence" value="ECO:0007669"/>
    <property type="project" value="TreeGrafter"/>
</dbReference>
<dbReference type="SUPFAM" id="SSF52317">
    <property type="entry name" value="Class I glutamine amidotransferase-like"/>
    <property type="match status" value="1"/>
</dbReference>
<evidence type="ECO:0000313" key="1">
    <source>
        <dbReference type="EMBL" id="MSA88340.1"/>
    </source>
</evidence>
<dbReference type="Pfam" id="PF07722">
    <property type="entry name" value="Peptidase_C26"/>
    <property type="match status" value="1"/>
</dbReference>
<dbReference type="InterPro" id="IPR011697">
    <property type="entry name" value="Peptidase_C26"/>
</dbReference>
<dbReference type="PANTHER" id="PTHR43235">
    <property type="entry name" value="GLUTAMINE AMIDOTRANSFERASE PB2B2.05-RELATED"/>
    <property type="match status" value="1"/>
</dbReference>
<dbReference type="PANTHER" id="PTHR43235:SF1">
    <property type="entry name" value="GLUTAMINE AMIDOTRANSFERASE PB2B2.05-RELATED"/>
    <property type="match status" value="1"/>
</dbReference>
<reference evidence="3 4" key="1">
    <citation type="journal article" date="2019" name="Nat. Med.">
        <title>A library of human gut bacterial isolates paired with longitudinal multiomics data enables mechanistic microbiome research.</title>
        <authorList>
            <person name="Poyet M."/>
            <person name="Groussin M."/>
            <person name="Gibbons S.M."/>
            <person name="Avila-Pacheco J."/>
            <person name="Jiang X."/>
            <person name="Kearney S.M."/>
            <person name="Perrotta A.R."/>
            <person name="Berdy B."/>
            <person name="Zhao S."/>
            <person name="Lieberman T.D."/>
            <person name="Swanson P.K."/>
            <person name="Smith M."/>
            <person name="Roesemann S."/>
            <person name="Alexander J.E."/>
            <person name="Rich S.A."/>
            <person name="Livny J."/>
            <person name="Vlamakis H."/>
            <person name="Clish C."/>
            <person name="Bullock K."/>
            <person name="Deik A."/>
            <person name="Scott J."/>
            <person name="Pierce K.A."/>
            <person name="Xavier R.J."/>
            <person name="Alm E.J."/>
        </authorList>
    </citation>
    <scope>NUCLEOTIDE SEQUENCE [LARGE SCALE GENOMIC DNA]</scope>
    <source>
        <strain evidence="1 3">BIOML-A4</strain>
        <strain evidence="2 4">BIOML-A5</strain>
    </source>
</reference>
<dbReference type="Proteomes" id="UP000433575">
    <property type="component" value="Unassembled WGS sequence"/>
</dbReference>
<proteinExistence type="predicted"/>
<accession>A0A6N7S3U4</accession>
<dbReference type="Proteomes" id="UP000480929">
    <property type="component" value="Unassembled WGS sequence"/>
</dbReference>
<dbReference type="Gene3D" id="3.40.50.880">
    <property type="match status" value="1"/>
</dbReference>
<gene>
    <name evidence="2" type="ORF">GKD88_06055</name>
    <name evidence="1" type="ORF">GKE08_03270</name>
</gene>
<dbReference type="CDD" id="cd01745">
    <property type="entry name" value="GATase1_2"/>
    <property type="match status" value="1"/>
</dbReference>